<comment type="caution">
    <text evidence="16">The sequence shown here is derived from an EMBL/GenBank/DDBJ whole genome shotgun (WGS) entry which is preliminary data.</text>
</comment>
<evidence type="ECO:0000256" key="11">
    <source>
        <dbReference type="ARBA" id="ARBA00023049"/>
    </source>
</evidence>
<keyword evidence="3 14" id="KW-0645">Protease</keyword>
<dbReference type="PANTHER" id="PTHR24356">
    <property type="entry name" value="SERINE/THREONINE-PROTEIN KINASE"/>
    <property type="match status" value="1"/>
</dbReference>
<reference evidence="16 17" key="1">
    <citation type="journal article" date="2024" name="G3 (Bethesda)">
        <title>Genome assembly of Hibiscus sabdariffa L. provides insights into metabolisms of medicinal natural products.</title>
        <authorList>
            <person name="Kim T."/>
        </authorList>
    </citation>
    <scope>NUCLEOTIDE SEQUENCE [LARGE SCALE GENOMIC DNA]</scope>
    <source>
        <strain evidence="16">TK-2024</strain>
        <tissue evidence="16">Old leaves</tissue>
    </source>
</reference>
<dbReference type="SUPFAM" id="SSF56112">
    <property type="entry name" value="Protein kinase-like (PK-like)"/>
    <property type="match status" value="1"/>
</dbReference>
<comment type="similarity">
    <text evidence="14">Belongs to the peptidase M3 family.</text>
</comment>
<evidence type="ECO:0000256" key="6">
    <source>
        <dbReference type="ARBA" id="ARBA00022741"/>
    </source>
</evidence>
<keyword evidence="10" id="KW-0067">ATP-binding</keyword>
<dbReference type="InterPro" id="IPR008271">
    <property type="entry name" value="Ser/Thr_kinase_AS"/>
</dbReference>
<keyword evidence="6" id="KW-0547">Nucleotide-binding</keyword>
<dbReference type="PROSITE" id="PS50011">
    <property type="entry name" value="PROTEIN_KINASE_DOM"/>
    <property type="match status" value="1"/>
</dbReference>
<comment type="cofactor">
    <cofactor evidence="14">
        <name>Zn(2+)</name>
        <dbReference type="ChEBI" id="CHEBI:29105"/>
    </cofactor>
    <text evidence="14">Binds 1 zinc ion.</text>
</comment>
<evidence type="ECO:0000256" key="1">
    <source>
        <dbReference type="ARBA" id="ARBA00012513"/>
    </source>
</evidence>
<dbReference type="InterPro" id="IPR050236">
    <property type="entry name" value="Ser_Thr_kinase_AGC"/>
</dbReference>
<evidence type="ECO:0000256" key="7">
    <source>
        <dbReference type="ARBA" id="ARBA00022777"/>
    </source>
</evidence>
<evidence type="ECO:0000256" key="3">
    <source>
        <dbReference type="ARBA" id="ARBA00022670"/>
    </source>
</evidence>
<dbReference type="EMBL" id="JBBPBM010000006">
    <property type="protein sequence ID" value="KAK8580187.1"/>
    <property type="molecule type" value="Genomic_DNA"/>
</dbReference>
<keyword evidence="7" id="KW-0418">Kinase</keyword>
<evidence type="ECO:0000256" key="10">
    <source>
        <dbReference type="ARBA" id="ARBA00022840"/>
    </source>
</evidence>
<evidence type="ECO:0000256" key="12">
    <source>
        <dbReference type="ARBA" id="ARBA00047899"/>
    </source>
</evidence>
<evidence type="ECO:0000256" key="9">
    <source>
        <dbReference type="ARBA" id="ARBA00022833"/>
    </source>
</evidence>
<dbReference type="Pfam" id="PF01432">
    <property type="entry name" value="Peptidase_M3"/>
    <property type="match status" value="1"/>
</dbReference>
<evidence type="ECO:0000256" key="14">
    <source>
        <dbReference type="RuleBase" id="RU003435"/>
    </source>
</evidence>
<keyword evidence="4" id="KW-0808">Transferase</keyword>
<sequence length="458" mass="52524">MEVNDDLVDEIAIMNNVADENVSSKENLASNEIGFRILPDISFGVGARATMLQNEYEVADTLRSTMGSTDDIIVDNEGATEAVAYAALRKSFLVNELGSQHYFHYQHKVYEQLKGLRTDQSSEFHHVVGRVRQDDSYIWKELATYMRGTRERNMRLGNMCWRIWNWTRKKLLITAAQSSVTKGHENAAPENGPWMITLDALSFIAIMQHALNRVLREEVYLAYMTLASNGDLDNTTAINQILELCLEKAKLLNYNNYAEVSMATKMTTLDRAEELLEKLLSASWNVVVQDEESLYIIMEYLHGGDMMTLLMRKDILTDDEARFYVTETILAIESIHEHNYIHRDIKHDNLLLDIYGHLRLSDFGLCTKEFIILVGECIYGCVVELKRISKRANGAIEHQFLVAANSHVIKMWYLYGVLEEAAEVVESQLLAIVFHDNRRLTYGMKNCEMNGMIFFLSR</sequence>
<gene>
    <name evidence="16" type="ORF">V6N12_070471</name>
</gene>
<evidence type="ECO:0000256" key="5">
    <source>
        <dbReference type="ARBA" id="ARBA00022723"/>
    </source>
</evidence>
<dbReference type="PROSITE" id="PS00108">
    <property type="entry name" value="PROTEIN_KINASE_ST"/>
    <property type="match status" value="1"/>
</dbReference>
<comment type="catalytic activity">
    <reaction evidence="12">
        <text>L-threonyl-[protein] + ATP = O-phospho-L-threonyl-[protein] + ADP + H(+)</text>
        <dbReference type="Rhea" id="RHEA:46608"/>
        <dbReference type="Rhea" id="RHEA-COMP:11060"/>
        <dbReference type="Rhea" id="RHEA-COMP:11605"/>
        <dbReference type="ChEBI" id="CHEBI:15378"/>
        <dbReference type="ChEBI" id="CHEBI:30013"/>
        <dbReference type="ChEBI" id="CHEBI:30616"/>
        <dbReference type="ChEBI" id="CHEBI:61977"/>
        <dbReference type="ChEBI" id="CHEBI:456216"/>
        <dbReference type="EC" id="2.7.11.1"/>
    </reaction>
</comment>
<accession>A0ABR2FGV9</accession>
<dbReference type="EC" id="2.7.11.1" evidence="1"/>
<dbReference type="PANTHER" id="PTHR24356:SF184">
    <property type="entry name" value="SERINE_THREONINE-PROTEIN KINASE TRICORNERED"/>
    <property type="match status" value="1"/>
</dbReference>
<dbReference type="Pfam" id="PF00069">
    <property type="entry name" value="Pkinase"/>
    <property type="match status" value="1"/>
</dbReference>
<dbReference type="InterPro" id="IPR001567">
    <property type="entry name" value="Pept_M3A_M3B_dom"/>
</dbReference>
<evidence type="ECO:0000313" key="17">
    <source>
        <dbReference type="Proteomes" id="UP001472677"/>
    </source>
</evidence>
<keyword evidence="5 14" id="KW-0479">Metal-binding</keyword>
<dbReference type="InterPro" id="IPR024077">
    <property type="entry name" value="Neurolysin/TOP_dom2"/>
</dbReference>
<protein>
    <recommendedName>
        <fullName evidence="1">non-specific serine/threonine protein kinase</fullName>
        <ecNumber evidence="1">2.7.11.1</ecNumber>
    </recommendedName>
</protein>
<proteinExistence type="inferred from homology"/>
<dbReference type="SUPFAM" id="SSF55486">
    <property type="entry name" value="Metalloproteases ('zincins'), catalytic domain"/>
    <property type="match status" value="1"/>
</dbReference>
<dbReference type="Gene3D" id="1.10.510.10">
    <property type="entry name" value="Transferase(Phosphotransferase) domain 1"/>
    <property type="match status" value="1"/>
</dbReference>
<dbReference type="SMART" id="SM00220">
    <property type="entry name" value="S_TKc"/>
    <property type="match status" value="1"/>
</dbReference>
<evidence type="ECO:0000259" key="15">
    <source>
        <dbReference type="PROSITE" id="PS50011"/>
    </source>
</evidence>
<dbReference type="InterPro" id="IPR000719">
    <property type="entry name" value="Prot_kinase_dom"/>
</dbReference>
<keyword evidence="2" id="KW-0723">Serine/threonine-protein kinase</keyword>
<name>A0ABR2FGV9_9ROSI</name>
<evidence type="ECO:0000313" key="16">
    <source>
        <dbReference type="EMBL" id="KAK8580187.1"/>
    </source>
</evidence>
<dbReference type="InterPro" id="IPR011009">
    <property type="entry name" value="Kinase-like_dom_sf"/>
</dbReference>
<keyword evidence="11 14" id="KW-0482">Metalloprotease</keyword>
<comment type="catalytic activity">
    <reaction evidence="13">
        <text>L-seryl-[protein] + ATP = O-phospho-L-seryl-[protein] + ADP + H(+)</text>
        <dbReference type="Rhea" id="RHEA:17989"/>
        <dbReference type="Rhea" id="RHEA-COMP:9863"/>
        <dbReference type="Rhea" id="RHEA-COMP:11604"/>
        <dbReference type="ChEBI" id="CHEBI:15378"/>
        <dbReference type="ChEBI" id="CHEBI:29999"/>
        <dbReference type="ChEBI" id="CHEBI:30616"/>
        <dbReference type="ChEBI" id="CHEBI:83421"/>
        <dbReference type="ChEBI" id="CHEBI:456216"/>
        <dbReference type="EC" id="2.7.11.1"/>
    </reaction>
</comment>
<dbReference type="Proteomes" id="UP001472677">
    <property type="component" value="Unassembled WGS sequence"/>
</dbReference>
<evidence type="ECO:0000256" key="8">
    <source>
        <dbReference type="ARBA" id="ARBA00022801"/>
    </source>
</evidence>
<feature type="domain" description="Protein kinase" evidence="15">
    <location>
        <begin position="205"/>
        <end position="458"/>
    </location>
</feature>
<evidence type="ECO:0000256" key="13">
    <source>
        <dbReference type="ARBA" id="ARBA00048679"/>
    </source>
</evidence>
<keyword evidence="8 14" id="KW-0378">Hydrolase</keyword>
<dbReference type="Gene3D" id="1.10.1370.10">
    <property type="entry name" value="Neurolysin, domain 3"/>
    <property type="match status" value="1"/>
</dbReference>
<evidence type="ECO:0000256" key="4">
    <source>
        <dbReference type="ARBA" id="ARBA00022679"/>
    </source>
</evidence>
<organism evidence="16 17">
    <name type="scientific">Hibiscus sabdariffa</name>
    <name type="common">roselle</name>
    <dbReference type="NCBI Taxonomy" id="183260"/>
    <lineage>
        <taxon>Eukaryota</taxon>
        <taxon>Viridiplantae</taxon>
        <taxon>Streptophyta</taxon>
        <taxon>Embryophyta</taxon>
        <taxon>Tracheophyta</taxon>
        <taxon>Spermatophyta</taxon>
        <taxon>Magnoliopsida</taxon>
        <taxon>eudicotyledons</taxon>
        <taxon>Gunneridae</taxon>
        <taxon>Pentapetalae</taxon>
        <taxon>rosids</taxon>
        <taxon>malvids</taxon>
        <taxon>Malvales</taxon>
        <taxon>Malvaceae</taxon>
        <taxon>Malvoideae</taxon>
        <taxon>Hibiscus</taxon>
    </lineage>
</organism>
<keyword evidence="17" id="KW-1185">Reference proteome</keyword>
<evidence type="ECO:0000256" key="2">
    <source>
        <dbReference type="ARBA" id="ARBA00022527"/>
    </source>
</evidence>
<keyword evidence="9 14" id="KW-0862">Zinc</keyword>